<feature type="compositionally biased region" description="Acidic residues" evidence="1">
    <location>
        <begin position="140"/>
        <end position="150"/>
    </location>
</feature>
<feature type="compositionally biased region" description="Basic and acidic residues" evidence="1">
    <location>
        <begin position="156"/>
        <end position="165"/>
    </location>
</feature>
<reference evidence="3 4" key="1">
    <citation type="submission" date="2012-05" db="EMBL/GenBank/DDBJ databases">
        <title>Recombination and specialization in a pathogen metapopulation.</title>
        <authorList>
            <person name="Gardiner A."/>
            <person name="Kemen E."/>
            <person name="Schultz-Larsen T."/>
            <person name="MacLean D."/>
            <person name="Van Oosterhout C."/>
            <person name="Jones J.D.G."/>
        </authorList>
    </citation>
    <scope>NUCLEOTIDE SEQUENCE [LARGE SCALE GENOMIC DNA]</scope>
    <source>
        <strain evidence="3 4">Ac Nc2</strain>
    </source>
</reference>
<feature type="compositionally biased region" description="Polar residues" evidence="1">
    <location>
        <begin position="77"/>
        <end position="96"/>
    </location>
</feature>
<feature type="chain" id="PRO_5001529578" description="RxLR effector protein" evidence="2">
    <location>
        <begin position="20"/>
        <end position="263"/>
    </location>
</feature>
<feature type="compositionally biased region" description="Basic and acidic residues" evidence="1">
    <location>
        <begin position="98"/>
        <end position="107"/>
    </location>
</feature>
<feature type="signal peptide" evidence="2">
    <location>
        <begin position="1"/>
        <end position="19"/>
    </location>
</feature>
<feature type="region of interest" description="Disordered" evidence="1">
    <location>
        <begin position="130"/>
        <end position="186"/>
    </location>
</feature>
<sequence>MKAQISVAKLLIITTSVNGALVREGGGGRKDMGTIPLGLRMETGTSSNDINQSSGRSRVLMLNRSHKKSSSPPPECNSVTTSDSSYSAVVAQSCTGNDGEKSAETKHTASANRRNRIDCEKYFHNYSNRDYGYRSTASDESTDNDTDDDTALSSPHIRESAEAKHTALTSHHYPKKFPPPANRRNRIDCAKNFGNCSKKDNAYKGSDSKESTDDAMDCDAAVSSPHLHRQEILQGFQGMGLSKTSKHRLDEEPTMCSGKKHKK</sequence>
<organism evidence="3 4">
    <name type="scientific">Albugo candida</name>
    <dbReference type="NCBI Taxonomy" id="65357"/>
    <lineage>
        <taxon>Eukaryota</taxon>
        <taxon>Sar</taxon>
        <taxon>Stramenopiles</taxon>
        <taxon>Oomycota</taxon>
        <taxon>Peronosporomycetes</taxon>
        <taxon>Albuginales</taxon>
        <taxon>Albuginaceae</taxon>
        <taxon>Albugo</taxon>
    </lineage>
</organism>
<dbReference type="Proteomes" id="UP000053237">
    <property type="component" value="Unassembled WGS sequence"/>
</dbReference>
<evidence type="ECO:0008006" key="5">
    <source>
        <dbReference type="Google" id="ProtNLM"/>
    </source>
</evidence>
<dbReference type="EMBL" id="CAIX01000190">
    <property type="protein sequence ID" value="CCI47875.1"/>
    <property type="molecule type" value="Genomic_DNA"/>
</dbReference>
<dbReference type="AlphaFoldDB" id="A0A024GLY0"/>
<evidence type="ECO:0000256" key="1">
    <source>
        <dbReference type="SAM" id="MobiDB-lite"/>
    </source>
</evidence>
<comment type="caution">
    <text evidence="3">The sequence shown here is derived from an EMBL/GenBank/DDBJ whole genome shotgun (WGS) entry which is preliminary data.</text>
</comment>
<keyword evidence="2" id="KW-0732">Signal</keyword>
<evidence type="ECO:0000256" key="2">
    <source>
        <dbReference type="SAM" id="SignalP"/>
    </source>
</evidence>
<feature type="region of interest" description="Disordered" evidence="1">
    <location>
        <begin position="237"/>
        <end position="263"/>
    </location>
</feature>
<protein>
    <recommendedName>
        <fullName evidence="5">RxLR effector protein</fullName>
    </recommendedName>
</protein>
<evidence type="ECO:0000313" key="3">
    <source>
        <dbReference type="EMBL" id="CCI47875.1"/>
    </source>
</evidence>
<gene>
    <name evidence="3" type="ORF">BN9_088940</name>
</gene>
<accession>A0A024GLY0</accession>
<keyword evidence="4" id="KW-1185">Reference proteome</keyword>
<name>A0A024GLY0_9STRA</name>
<dbReference type="InParanoid" id="A0A024GLY0"/>
<feature type="region of interest" description="Disordered" evidence="1">
    <location>
        <begin position="63"/>
        <end position="112"/>
    </location>
</feature>
<proteinExistence type="predicted"/>
<evidence type="ECO:0000313" key="4">
    <source>
        <dbReference type="Proteomes" id="UP000053237"/>
    </source>
</evidence>